<evidence type="ECO:0000313" key="3">
    <source>
        <dbReference type="EMBL" id="KAI1511068.1"/>
    </source>
</evidence>
<dbReference type="Proteomes" id="UP000249757">
    <property type="component" value="Unassembled WGS sequence"/>
</dbReference>
<name>A0A2W1DPQ8_9PLEO</name>
<keyword evidence="4" id="KW-1185">Reference proteome</keyword>
<reference evidence="3" key="3">
    <citation type="journal article" date="2022" name="bioRxiv">
        <title>A global pangenome for the wheat fungal pathogen Pyrenophora tritici-repentis and prediction of effector protein structural homology.</title>
        <authorList>
            <person name="Moolhuijzen P."/>
            <person name="See P.T."/>
            <person name="Shi G."/>
            <person name="Powell H.R."/>
            <person name="Cockram J."/>
            <person name="Jorgensen L.N."/>
            <person name="Benslimane H."/>
            <person name="Strelkov S.E."/>
            <person name="Turner J."/>
            <person name="Liu Z."/>
            <person name="Moffat C.S."/>
        </authorList>
    </citation>
    <scope>NUCLEOTIDE SEQUENCE</scope>
    <source>
        <strain evidence="3">86-124</strain>
    </source>
</reference>
<dbReference type="AlphaFoldDB" id="A0A2W1DPQ8"/>
<evidence type="ECO:0000259" key="1">
    <source>
        <dbReference type="Pfam" id="PF24494"/>
    </source>
</evidence>
<evidence type="ECO:0000313" key="2">
    <source>
        <dbReference type="EMBL" id="KAF7569117.1"/>
    </source>
</evidence>
<comment type="caution">
    <text evidence="3">The sequence shown here is derived from an EMBL/GenBank/DDBJ whole genome shotgun (WGS) entry which is preliminary data.</text>
</comment>
<protein>
    <recommendedName>
        <fullName evidence="1">DUF7587 domain-containing protein</fullName>
    </recommendedName>
</protein>
<gene>
    <name evidence="3" type="ORF">Ptr86124_010189</name>
    <name evidence="2" type="ORF">PtrM4_115320</name>
</gene>
<proteinExistence type="predicted"/>
<dbReference type="OMA" id="EINNAQW"/>
<reference evidence="3" key="2">
    <citation type="submission" date="2021-05" db="EMBL/GenBank/DDBJ databases">
        <authorList>
            <person name="Moolhuijzen P.M."/>
            <person name="Moffat C.S."/>
        </authorList>
    </citation>
    <scope>NUCLEOTIDE SEQUENCE</scope>
    <source>
        <strain evidence="3">86-124</strain>
    </source>
</reference>
<reference evidence="4" key="4">
    <citation type="journal article" date="2022" name="Microb. Genom.">
        <title>A global pangenome for the wheat fungal pathogen Pyrenophora tritici-repentis and prediction of effector protein structural homology.</title>
        <authorList>
            <person name="Moolhuijzen P.M."/>
            <person name="See P.T."/>
            <person name="Shi G."/>
            <person name="Powell H.R."/>
            <person name="Cockram J."/>
            <person name="Jorgensen L.N."/>
            <person name="Benslimane H."/>
            <person name="Strelkov S.E."/>
            <person name="Turner J."/>
            <person name="Liu Z."/>
            <person name="Moffat C.S."/>
        </authorList>
    </citation>
    <scope>NUCLEOTIDE SEQUENCE [LARGE SCALE GENOMIC DNA]</scope>
</reference>
<dbReference type="Proteomes" id="UP000245464">
    <property type="component" value="Chromosome 6"/>
</dbReference>
<dbReference type="OrthoDB" id="4152607at2759"/>
<dbReference type="EMBL" id="NQIK02000006">
    <property type="protein sequence ID" value="KAF7569117.1"/>
    <property type="molecule type" value="Genomic_DNA"/>
</dbReference>
<dbReference type="InterPro" id="IPR056009">
    <property type="entry name" value="DUF7587"/>
</dbReference>
<organism evidence="3 4">
    <name type="scientific">Pyrenophora tritici-repentis</name>
    <dbReference type="NCBI Taxonomy" id="45151"/>
    <lineage>
        <taxon>Eukaryota</taxon>
        <taxon>Fungi</taxon>
        <taxon>Dikarya</taxon>
        <taxon>Ascomycota</taxon>
        <taxon>Pezizomycotina</taxon>
        <taxon>Dothideomycetes</taxon>
        <taxon>Pleosporomycetidae</taxon>
        <taxon>Pleosporales</taxon>
        <taxon>Pleosporineae</taxon>
        <taxon>Pleosporaceae</taxon>
        <taxon>Pyrenophora</taxon>
    </lineage>
</organism>
<dbReference type="EMBL" id="NRDI02000015">
    <property type="protein sequence ID" value="KAI1511068.1"/>
    <property type="molecule type" value="Genomic_DNA"/>
</dbReference>
<evidence type="ECO:0000313" key="4">
    <source>
        <dbReference type="Proteomes" id="UP000249757"/>
    </source>
</evidence>
<sequence>MAQYYVPLHTTLFMPSGELEGLSAYFDCIPHYLFRTSSPRSSGTTTDTCVTSSAIRYGIDQSDILGRDREEAAEMLKNHLLWKSCTPDNLMSWTNSFLFAVQHAIWREETDRPASPPEKIYITSLDTRKTPRGAFLPATVLLEAFNIGSTGKLRHEYYHGEYLSQGTLSSNAIITTTLAELIDHGLYKLYPPFAEVRERDRLFLRVQQLRETFTETPEVPTDEEINNAQWLSAVCFI</sequence>
<feature type="domain" description="DUF7587" evidence="1">
    <location>
        <begin position="29"/>
        <end position="176"/>
    </location>
</feature>
<reference evidence="2" key="1">
    <citation type="journal article" date="2018" name="BMC Genomics">
        <title>Comparative genomics of the wheat fungal pathogen Pyrenophora tritici-repentis reveals chromosomal variations and genome plasticity.</title>
        <authorList>
            <person name="Moolhuijzen P."/>
            <person name="See P.T."/>
            <person name="Hane J.K."/>
            <person name="Shi G."/>
            <person name="Liu Z."/>
            <person name="Oliver R.P."/>
            <person name="Moffat C.S."/>
        </authorList>
    </citation>
    <scope>NUCLEOTIDE SEQUENCE [LARGE SCALE GENOMIC DNA]</scope>
    <source>
        <strain evidence="2">M4</strain>
    </source>
</reference>
<dbReference type="Pfam" id="PF24494">
    <property type="entry name" value="DUF7587"/>
    <property type="match status" value="1"/>
</dbReference>
<accession>A0A2W1DPQ8</accession>